<name>A0A3A9AKJ7_9FIRM</name>
<evidence type="ECO:0000313" key="6">
    <source>
        <dbReference type="Proteomes" id="UP000280696"/>
    </source>
</evidence>
<dbReference type="PANTHER" id="PTHR30146">
    <property type="entry name" value="LACI-RELATED TRANSCRIPTIONAL REPRESSOR"/>
    <property type="match status" value="1"/>
</dbReference>
<dbReference type="SUPFAM" id="SSF47413">
    <property type="entry name" value="lambda repressor-like DNA-binding domains"/>
    <property type="match status" value="1"/>
</dbReference>
<dbReference type="PANTHER" id="PTHR30146:SF109">
    <property type="entry name" value="HTH-TYPE TRANSCRIPTIONAL REGULATOR GALS"/>
    <property type="match status" value="1"/>
</dbReference>
<dbReference type="Pfam" id="PF00356">
    <property type="entry name" value="LacI"/>
    <property type="match status" value="1"/>
</dbReference>
<organism evidence="5 6">
    <name type="scientific">Parablautia intestinalis</name>
    <dbReference type="NCBI Taxonomy" id="2320100"/>
    <lineage>
        <taxon>Bacteria</taxon>
        <taxon>Bacillati</taxon>
        <taxon>Bacillota</taxon>
        <taxon>Clostridia</taxon>
        <taxon>Lachnospirales</taxon>
        <taxon>Lachnospiraceae</taxon>
        <taxon>Parablautia</taxon>
    </lineage>
</organism>
<dbReference type="InterPro" id="IPR000843">
    <property type="entry name" value="HTH_LacI"/>
</dbReference>
<dbReference type="InterPro" id="IPR046335">
    <property type="entry name" value="LacI/GalR-like_sensor"/>
</dbReference>
<dbReference type="InterPro" id="IPR010982">
    <property type="entry name" value="Lambda_DNA-bd_dom_sf"/>
</dbReference>
<dbReference type="Proteomes" id="UP000280696">
    <property type="component" value="Unassembled WGS sequence"/>
</dbReference>
<accession>A0A3A9AKJ7</accession>
<dbReference type="PRINTS" id="PR00036">
    <property type="entry name" value="HTHLACI"/>
</dbReference>
<sequence>MMGENGKITIYDIARETGVSASTVSRVYNGYENVSAKKREEIEALLKKYNYVPDAVATGLRKTCTKTLGVIASDLRNPFFSHLLIECEKIANLNGYTIFSCDSLEVQEMEIEHFRRLANQKVDAVIQIGGSSDRKQVSEAYFQCIKDVSARIPIISAGYAFCDNCYSVRTDEARAMRTLLEYLIGLGHREIAFVGGKKEIRSTYEKREQYRETMLKRGLPFREEYVIEGEYDKESGYYSVKKLLEGKRIPSAIIMINEMTAVGAMKAVREKGLGIPEDMSMVCFDNTYISETTKPALTTVGCNYAKFAQKLIYTALDAAGERKPEKLSYVESVFVIRDSAIDREERIREKEMNILLK</sequence>
<dbReference type="OrthoDB" id="9784962at2"/>
<keyword evidence="1" id="KW-0805">Transcription regulation</keyword>
<dbReference type="Gene3D" id="3.40.50.2300">
    <property type="match status" value="2"/>
</dbReference>
<evidence type="ECO:0000256" key="3">
    <source>
        <dbReference type="ARBA" id="ARBA00023163"/>
    </source>
</evidence>
<keyword evidence="6" id="KW-1185">Reference proteome</keyword>
<dbReference type="SUPFAM" id="SSF53822">
    <property type="entry name" value="Periplasmic binding protein-like I"/>
    <property type="match status" value="1"/>
</dbReference>
<dbReference type="RefSeq" id="WP_120469141.1">
    <property type="nucleotide sequence ID" value="NZ_RAYQ01000009.1"/>
</dbReference>
<evidence type="ECO:0000256" key="2">
    <source>
        <dbReference type="ARBA" id="ARBA00023125"/>
    </source>
</evidence>
<evidence type="ECO:0000259" key="4">
    <source>
        <dbReference type="PROSITE" id="PS50932"/>
    </source>
</evidence>
<evidence type="ECO:0000256" key="1">
    <source>
        <dbReference type="ARBA" id="ARBA00023015"/>
    </source>
</evidence>
<reference evidence="5 6" key="1">
    <citation type="submission" date="2018-09" db="EMBL/GenBank/DDBJ databases">
        <title>Murine metabolic-syndrome-specific gut microbial biobank.</title>
        <authorList>
            <person name="Liu C."/>
        </authorList>
    </citation>
    <scope>NUCLEOTIDE SEQUENCE [LARGE SCALE GENOMIC DNA]</scope>
    <source>
        <strain evidence="5 6">0.1xD8-82</strain>
    </source>
</reference>
<dbReference type="CDD" id="cd01392">
    <property type="entry name" value="HTH_LacI"/>
    <property type="match status" value="1"/>
</dbReference>
<dbReference type="EMBL" id="RAYQ01000009">
    <property type="protein sequence ID" value="RKI91504.1"/>
    <property type="molecule type" value="Genomic_DNA"/>
</dbReference>
<dbReference type="GO" id="GO:0000976">
    <property type="term" value="F:transcription cis-regulatory region binding"/>
    <property type="evidence" value="ECO:0007669"/>
    <property type="project" value="TreeGrafter"/>
</dbReference>
<keyword evidence="3" id="KW-0804">Transcription</keyword>
<protein>
    <submittedName>
        <fullName evidence="5">LacI family transcriptional regulator</fullName>
    </submittedName>
</protein>
<dbReference type="Pfam" id="PF13377">
    <property type="entry name" value="Peripla_BP_3"/>
    <property type="match status" value="1"/>
</dbReference>
<keyword evidence="2" id="KW-0238">DNA-binding</keyword>
<evidence type="ECO:0000313" key="5">
    <source>
        <dbReference type="EMBL" id="RKI91504.1"/>
    </source>
</evidence>
<dbReference type="AlphaFoldDB" id="A0A3A9AKJ7"/>
<dbReference type="GO" id="GO:0003700">
    <property type="term" value="F:DNA-binding transcription factor activity"/>
    <property type="evidence" value="ECO:0007669"/>
    <property type="project" value="TreeGrafter"/>
</dbReference>
<dbReference type="SMART" id="SM00354">
    <property type="entry name" value="HTH_LACI"/>
    <property type="match status" value="1"/>
</dbReference>
<proteinExistence type="predicted"/>
<comment type="caution">
    <text evidence="5">The sequence shown here is derived from an EMBL/GenBank/DDBJ whole genome shotgun (WGS) entry which is preliminary data.</text>
</comment>
<feature type="domain" description="HTH lacI-type" evidence="4">
    <location>
        <begin position="8"/>
        <end position="62"/>
    </location>
</feature>
<dbReference type="CDD" id="cd06267">
    <property type="entry name" value="PBP1_LacI_sugar_binding-like"/>
    <property type="match status" value="1"/>
</dbReference>
<dbReference type="InterPro" id="IPR028082">
    <property type="entry name" value="Peripla_BP_I"/>
</dbReference>
<dbReference type="PROSITE" id="PS50932">
    <property type="entry name" value="HTH_LACI_2"/>
    <property type="match status" value="1"/>
</dbReference>
<gene>
    <name evidence="5" type="ORF">D7V94_09480</name>
</gene>
<dbReference type="Gene3D" id="1.10.260.40">
    <property type="entry name" value="lambda repressor-like DNA-binding domains"/>
    <property type="match status" value="1"/>
</dbReference>